<protein>
    <submittedName>
        <fullName evidence="2">Genomic scaffold, ProqFM164S01</fullName>
    </submittedName>
</protein>
<reference evidence="2" key="1">
    <citation type="journal article" date="2014" name="Nat. Commun.">
        <title>Multiple recent horizontal transfers of a large genomic region in cheese making fungi.</title>
        <authorList>
            <person name="Cheeseman K."/>
            <person name="Ropars J."/>
            <person name="Renault P."/>
            <person name="Dupont J."/>
            <person name="Gouzy J."/>
            <person name="Branca A."/>
            <person name="Abraham A.L."/>
            <person name="Ceppi M."/>
            <person name="Conseiller E."/>
            <person name="Debuchy R."/>
            <person name="Malagnac F."/>
            <person name="Goarin A."/>
            <person name="Silar P."/>
            <person name="Lacoste S."/>
            <person name="Sallet E."/>
            <person name="Bensimon A."/>
            <person name="Giraud T."/>
            <person name="Brygoo Y."/>
        </authorList>
    </citation>
    <scope>NUCLEOTIDE SEQUENCE [LARGE SCALE GENOMIC DNA]</scope>
    <source>
        <strain evidence="2">FM164</strain>
    </source>
</reference>
<feature type="compositionally biased region" description="Polar residues" evidence="1">
    <location>
        <begin position="56"/>
        <end position="80"/>
    </location>
</feature>
<feature type="compositionally biased region" description="Basic and acidic residues" evidence="1">
    <location>
        <begin position="81"/>
        <end position="97"/>
    </location>
</feature>
<proteinExistence type="predicted"/>
<evidence type="ECO:0000313" key="2">
    <source>
        <dbReference type="EMBL" id="CDM27235.1"/>
    </source>
</evidence>
<sequence length="161" mass="17754">MTANFSPDINPGKQFTSSRRIVGLYYFFELPQDKLLLYHTRPQCILSSNQTNTKIAGKGNMSNTDEASEPFTTKTNTTDRVTGRVHESASHAREKIAEQLQPGDTKATSRRSSDTPDNIWQFGQGGPREERDYGLERNKSILQSAQETVAKALGGGSRGAS</sequence>
<dbReference type="Gene3D" id="6.10.280.100">
    <property type="match status" value="1"/>
</dbReference>
<dbReference type="OrthoDB" id="4526738at2759"/>
<dbReference type="OMA" id="YGLERNK"/>
<organism evidence="2 3">
    <name type="scientific">Penicillium roqueforti (strain FM164)</name>
    <dbReference type="NCBI Taxonomy" id="1365484"/>
    <lineage>
        <taxon>Eukaryota</taxon>
        <taxon>Fungi</taxon>
        <taxon>Dikarya</taxon>
        <taxon>Ascomycota</taxon>
        <taxon>Pezizomycotina</taxon>
        <taxon>Eurotiomycetes</taxon>
        <taxon>Eurotiomycetidae</taxon>
        <taxon>Eurotiales</taxon>
        <taxon>Aspergillaceae</taxon>
        <taxon>Penicillium</taxon>
    </lineage>
</organism>
<dbReference type="Proteomes" id="UP000030686">
    <property type="component" value="Unassembled WGS sequence"/>
</dbReference>
<dbReference type="AlphaFoldDB" id="W6PTN1"/>
<name>W6PTN1_PENRF</name>
<evidence type="ECO:0000313" key="3">
    <source>
        <dbReference type="Proteomes" id="UP000030686"/>
    </source>
</evidence>
<gene>
    <name evidence="2" type="ORF">PROQFM164_S01g001044</name>
</gene>
<feature type="region of interest" description="Disordered" evidence="1">
    <location>
        <begin position="56"/>
        <end position="132"/>
    </location>
</feature>
<dbReference type="EMBL" id="HG792015">
    <property type="protein sequence ID" value="CDM27235.1"/>
    <property type="molecule type" value="Genomic_DNA"/>
</dbReference>
<evidence type="ECO:0000256" key="1">
    <source>
        <dbReference type="SAM" id="MobiDB-lite"/>
    </source>
</evidence>
<accession>W6PTN1</accession>
<keyword evidence="3" id="KW-1185">Reference proteome</keyword>